<dbReference type="EMBL" id="SSND01000001">
    <property type="protein sequence ID" value="THD85693.1"/>
    <property type="molecule type" value="Genomic_DNA"/>
</dbReference>
<dbReference type="Gene3D" id="2.70.70.10">
    <property type="entry name" value="Glucose Permease (Domain IIA)"/>
    <property type="match status" value="1"/>
</dbReference>
<dbReference type="PANTHER" id="PTHR21666">
    <property type="entry name" value="PEPTIDASE-RELATED"/>
    <property type="match status" value="1"/>
</dbReference>
<feature type="chain" id="PRO_5020720458" evidence="7">
    <location>
        <begin position="24"/>
        <end position="385"/>
    </location>
</feature>
<evidence type="ECO:0000256" key="3">
    <source>
        <dbReference type="ARBA" id="ARBA00022723"/>
    </source>
</evidence>
<dbReference type="GO" id="GO:0006508">
    <property type="term" value="P:proteolysis"/>
    <property type="evidence" value="ECO:0007669"/>
    <property type="project" value="UniProtKB-KW"/>
</dbReference>
<keyword evidence="3" id="KW-0479">Metal-binding</keyword>
<dbReference type="InterPro" id="IPR050570">
    <property type="entry name" value="Cell_wall_metabolism_enzyme"/>
</dbReference>
<dbReference type="CDD" id="cd12797">
    <property type="entry name" value="M23_peptidase"/>
    <property type="match status" value="1"/>
</dbReference>
<feature type="signal peptide" evidence="7">
    <location>
        <begin position="1"/>
        <end position="23"/>
    </location>
</feature>
<evidence type="ECO:0000313" key="9">
    <source>
        <dbReference type="EMBL" id="THD85693.1"/>
    </source>
</evidence>
<feature type="domain" description="M23ase beta-sheet core" evidence="8">
    <location>
        <begin position="261"/>
        <end position="368"/>
    </location>
</feature>
<evidence type="ECO:0000256" key="2">
    <source>
        <dbReference type="ARBA" id="ARBA00022670"/>
    </source>
</evidence>
<evidence type="ECO:0000256" key="6">
    <source>
        <dbReference type="ARBA" id="ARBA00023049"/>
    </source>
</evidence>
<comment type="cofactor">
    <cofactor evidence="1">
        <name>Zn(2+)</name>
        <dbReference type="ChEBI" id="CHEBI:29105"/>
    </cofactor>
</comment>
<keyword evidence="7" id="KW-0732">Signal</keyword>
<dbReference type="OrthoDB" id="9809144at2"/>
<reference evidence="9 10" key="1">
    <citation type="submission" date="2019-04" db="EMBL/GenBank/DDBJ databases">
        <title>Draft genome sequence of Gemmobacter aestuarii sp. nov.</title>
        <authorList>
            <person name="Hameed A."/>
            <person name="Lin S.-Y."/>
            <person name="Shahina M."/>
            <person name="Lai W.-A."/>
            <person name="Young C.-C."/>
        </authorList>
    </citation>
    <scope>NUCLEOTIDE SEQUENCE [LARGE SCALE GENOMIC DNA]</scope>
    <source>
        <strain evidence="9 10">CC-PW-75</strain>
    </source>
</reference>
<dbReference type="RefSeq" id="WP_136394065.1">
    <property type="nucleotide sequence ID" value="NZ_SSND01000001.1"/>
</dbReference>
<comment type="caution">
    <text evidence="9">The sequence shown here is derived from an EMBL/GenBank/DDBJ whole genome shotgun (WGS) entry which is preliminary data.</text>
</comment>
<evidence type="ECO:0000256" key="7">
    <source>
        <dbReference type="SAM" id="SignalP"/>
    </source>
</evidence>
<keyword evidence="4" id="KW-0378">Hydrolase</keyword>
<dbReference type="InterPro" id="IPR011055">
    <property type="entry name" value="Dup_hybrid_motif"/>
</dbReference>
<dbReference type="GO" id="GO:0046872">
    <property type="term" value="F:metal ion binding"/>
    <property type="evidence" value="ECO:0007669"/>
    <property type="project" value="UniProtKB-KW"/>
</dbReference>
<dbReference type="PANTHER" id="PTHR21666:SF288">
    <property type="entry name" value="CELL DIVISION PROTEIN YTFB"/>
    <property type="match status" value="1"/>
</dbReference>
<evidence type="ECO:0000256" key="4">
    <source>
        <dbReference type="ARBA" id="ARBA00022801"/>
    </source>
</evidence>
<evidence type="ECO:0000259" key="8">
    <source>
        <dbReference type="Pfam" id="PF01551"/>
    </source>
</evidence>
<keyword evidence="6" id="KW-0482">Metalloprotease</keyword>
<proteinExistence type="predicted"/>
<dbReference type="Pfam" id="PF01551">
    <property type="entry name" value="Peptidase_M23"/>
    <property type="match status" value="1"/>
</dbReference>
<dbReference type="SUPFAM" id="SSF51261">
    <property type="entry name" value="Duplicated hybrid motif"/>
    <property type="match status" value="1"/>
</dbReference>
<gene>
    <name evidence="9" type="ORF">E7811_08395</name>
</gene>
<sequence>MIARVLASALMVWVLAAAPAARAADVRDIAAEAARELEQAVADLDSATAAKDRIAALTRTIGAYERGLAAMREGLRQARVRETALQLQFDAKRARVAQLLGVLSRIESDPAPLLLLHPSGPLGTARSGMMLSEVTPALQAEADALRVELEEMRDLRAVQVAAGQTLERGLSAAQQARSALSQAMSDRTELPRRFTEDPETLRGLLESADTLDAFSQGLALNLADDGGTGSFLGAKGAIPLPVLGTVIRRANETDASGVARPGIVLATRPRALVTSPNGATIRYVGPLLDYGNVIVLEPGDGYLLIVAGLETVYGSVGEVIAAGAPIGLMGGGEPGAAEFLVSMQEGGGGQDTETLYLELRLGAEPVDPSEWFAGTAQQAGTQTGE</sequence>
<dbReference type="Proteomes" id="UP000309450">
    <property type="component" value="Unassembled WGS sequence"/>
</dbReference>
<keyword evidence="2" id="KW-0645">Protease</keyword>
<name>A0A4S3MU49_9RHOB</name>
<keyword evidence="5" id="KW-0862">Zinc</keyword>
<organism evidence="9 10">
    <name type="scientific">Aliigemmobacter aestuarii</name>
    <dbReference type="NCBI Taxonomy" id="1445661"/>
    <lineage>
        <taxon>Bacteria</taxon>
        <taxon>Pseudomonadati</taxon>
        <taxon>Pseudomonadota</taxon>
        <taxon>Alphaproteobacteria</taxon>
        <taxon>Rhodobacterales</taxon>
        <taxon>Paracoccaceae</taxon>
        <taxon>Aliigemmobacter</taxon>
    </lineage>
</organism>
<protein>
    <submittedName>
        <fullName evidence="9">Peptidase M23</fullName>
    </submittedName>
</protein>
<accession>A0A4S3MU49</accession>
<evidence type="ECO:0000256" key="1">
    <source>
        <dbReference type="ARBA" id="ARBA00001947"/>
    </source>
</evidence>
<evidence type="ECO:0000256" key="5">
    <source>
        <dbReference type="ARBA" id="ARBA00022833"/>
    </source>
</evidence>
<dbReference type="GO" id="GO:0004222">
    <property type="term" value="F:metalloendopeptidase activity"/>
    <property type="evidence" value="ECO:0007669"/>
    <property type="project" value="TreeGrafter"/>
</dbReference>
<keyword evidence="10" id="KW-1185">Reference proteome</keyword>
<dbReference type="AlphaFoldDB" id="A0A4S3MU49"/>
<evidence type="ECO:0000313" key="10">
    <source>
        <dbReference type="Proteomes" id="UP000309450"/>
    </source>
</evidence>
<dbReference type="InterPro" id="IPR016047">
    <property type="entry name" value="M23ase_b-sheet_dom"/>
</dbReference>